<dbReference type="InterPro" id="IPR044840">
    <property type="entry name" value="Nup188"/>
</dbReference>
<evidence type="ECO:0000313" key="3">
    <source>
        <dbReference type="EMBL" id="CAL1159415.1"/>
    </source>
</evidence>
<comment type="caution">
    <text evidence="2">The sequence shown here is derived from an EMBL/GenBank/DDBJ whole genome shotgun (WGS) entry which is preliminary data.</text>
</comment>
<dbReference type="PANTHER" id="PTHR31431:SF1">
    <property type="entry name" value="NUCLEOPORIN NUP188"/>
    <property type="match status" value="1"/>
</dbReference>
<dbReference type="Proteomes" id="UP001152797">
    <property type="component" value="Unassembled WGS sequence"/>
</dbReference>
<feature type="transmembrane region" description="Helical" evidence="1">
    <location>
        <begin position="788"/>
        <end position="809"/>
    </location>
</feature>
<dbReference type="GO" id="GO:0006606">
    <property type="term" value="P:protein import into nucleus"/>
    <property type="evidence" value="ECO:0007669"/>
    <property type="project" value="TreeGrafter"/>
</dbReference>
<keyword evidence="1" id="KW-1133">Transmembrane helix</keyword>
<name>A0A9P1G9M3_9DINO</name>
<reference evidence="2" key="1">
    <citation type="submission" date="2022-10" db="EMBL/GenBank/DDBJ databases">
        <authorList>
            <person name="Chen Y."/>
            <person name="Dougan E. K."/>
            <person name="Chan C."/>
            <person name="Rhodes N."/>
            <person name="Thang M."/>
        </authorList>
    </citation>
    <scope>NUCLEOTIDE SEQUENCE</scope>
</reference>
<dbReference type="AlphaFoldDB" id="A0A9P1G9M3"/>
<proteinExistence type="predicted"/>
<sequence>MEILAAKGSSFSCLVSYRGFLGRGIVVTGFNAKSWSQVKSLAERAAPLLGIGSGTQRCAVNRCAPGVSESEHLVRLLAAERLSALPVLHFDGSIYELLDVGGLAGVLPSLANLLHVERCEALQALAVVLRGAHDDAHPFAAQCRELAEKLLSEDLEKKLWELYMKVSSCPRFSASPEHSEVETVVKQGLELQLCVLECLLLAGYDPQISRSELRELPSCRFKDRRDPEQICRIAEECYRQRFLGSLPRAAHLHHWLLGDAEICSQAQCVGDLCLTLFIEHLDLEDLEAARHPLLSSPEHVKHLHKLIEGWVEICRHATIPAEATPATKHCGRHVALAVLAWSVLLGCMPESFRESQGFSFKRFFSSAVFQTEILQDAVLSIQERGFLMSDSRNAKHLAARSVARGLVSMVAKAFRLDGPMAPAHLAISKLASMAFLDEHACLEFWRLDYPKRQGAFLILHAWLMAFPRNLPALLELLCGLGQGPAAEYVAELLQAPLNMMRLPYRLLRHITEFEESAPSSSTWQPRAQLLLQQPAYVEELALRLLGLELPENHVSSCRVLCAGSTGVLQQDRSAGRAWYSNANYAIGSHQHHPLFGAMFSFTSSEISAERRRLYRRVSTASRRWCCCCCPLRNGEPLLDPPSPVESQSRENDSSPSWKLKRLRSSIDNGVHALGVGLGGAMPRITKFARTGSVRFKDVCSSPSDVCMWLGAAVSLPVLVLLNFNRAYAMHETIFKTDINSRTEALIRCACVPVACTAVNYFVQHLRRTVFFWEKRTEDRFFQQSVTRWIDPISIGLMLLAALFLIRNACCIILEDNVAQQVHFCFTGLMVMICAIFYFNMLDRINDVLHSMITDQEIINHSKPVEKMQNIVHNISRSGDTQRDIVYSFSHTHTVPAKVLHYIWSIYYLIGKILGALVVLAFFAQVESETINRFLLGSLLISGAASGGFMLELGPSTISLLRLSLYKPFYVGDLVTLNKTGDMAMTEAVVGWGMMKPELPMALWYFWKLLSTPWSPMVVSVIQYDPIEILGLQLDSFGAPNC</sequence>
<feature type="transmembrane region" description="Helical" evidence="1">
    <location>
        <begin position="901"/>
        <end position="921"/>
    </location>
</feature>
<dbReference type="EMBL" id="CAMXCT020003755">
    <property type="protein sequence ID" value="CAL1159415.1"/>
    <property type="molecule type" value="Genomic_DNA"/>
</dbReference>
<keyword evidence="5" id="KW-1185">Reference proteome</keyword>
<evidence type="ECO:0000313" key="5">
    <source>
        <dbReference type="Proteomes" id="UP001152797"/>
    </source>
</evidence>
<dbReference type="GO" id="GO:0044611">
    <property type="term" value="C:nuclear pore inner ring"/>
    <property type="evidence" value="ECO:0007669"/>
    <property type="project" value="TreeGrafter"/>
</dbReference>
<evidence type="ECO:0000256" key="1">
    <source>
        <dbReference type="SAM" id="Phobius"/>
    </source>
</evidence>
<feature type="transmembrane region" description="Helical" evidence="1">
    <location>
        <begin position="821"/>
        <end position="841"/>
    </location>
</feature>
<dbReference type="EMBL" id="CAMXCT030003755">
    <property type="protein sequence ID" value="CAL4793352.1"/>
    <property type="molecule type" value="Genomic_DNA"/>
</dbReference>
<accession>A0A9P1G9M3</accession>
<evidence type="ECO:0000313" key="4">
    <source>
        <dbReference type="EMBL" id="CAL4793352.1"/>
    </source>
</evidence>
<protein>
    <submittedName>
        <fullName evidence="4">Mechanosensitive ion channel MscS domain-containing protein</fullName>
    </submittedName>
</protein>
<reference evidence="3" key="2">
    <citation type="submission" date="2024-04" db="EMBL/GenBank/DDBJ databases">
        <authorList>
            <person name="Chen Y."/>
            <person name="Shah S."/>
            <person name="Dougan E. K."/>
            <person name="Thang M."/>
            <person name="Chan C."/>
        </authorList>
    </citation>
    <scope>NUCLEOTIDE SEQUENCE [LARGE SCALE GENOMIC DNA]</scope>
</reference>
<keyword evidence="1" id="KW-0472">Membrane</keyword>
<dbReference type="OrthoDB" id="419695at2759"/>
<organism evidence="2">
    <name type="scientific">Cladocopium goreaui</name>
    <dbReference type="NCBI Taxonomy" id="2562237"/>
    <lineage>
        <taxon>Eukaryota</taxon>
        <taxon>Sar</taxon>
        <taxon>Alveolata</taxon>
        <taxon>Dinophyceae</taxon>
        <taxon>Suessiales</taxon>
        <taxon>Symbiodiniaceae</taxon>
        <taxon>Cladocopium</taxon>
    </lineage>
</organism>
<dbReference type="GO" id="GO:0006405">
    <property type="term" value="P:RNA export from nucleus"/>
    <property type="evidence" value="ECO:0007669"/>
    <property type="project" value="TreeGrafter"/>
</dbReference>
<dbReference type="EMBL" id="CAMXCT010003755">
    <property type="protein sequence ID" value="CAI4006040.1"/>
    <property type="molecule type" value="Genomic_DNA"/>
</dbReference>
<gene>
    <name evidence="2" type="ORF">C1SCF055_LOCUS31719</name>
</gene>
<keyword evidence="1" id="KW-0812">Transmembrane</keyword>
<feature type="transmembrane region" description="Helical" evidence="1">
    <location>
        <begin position="744"/>
        <end position="762"/>
    </location>
</feature>
<feature type="transmembrane region" description="Helical" evidence="1">
    <location>
        <begin position="707"/>
        <end position="723"/>
    </location>
</feature>
<dbReference type="PANTHER" id="PTHR31431">
    <property type="entry name" value="NUCLEOPORIN NUP188 HOMOLOG"/>
    <property type="match status" value="1"/>
</dbReference>
<evidence type="ECO:0000313" key="2">
    <source>
        <dbReference type="EMBL" id="CAI4006040.1"/>
    </source>
</evidence>
<feature type="transmembrane region" description="Helical" evidence="1">
    <location>
        <begin position="933"/>
        <end position="950"/>
    </location>
</feature>
<dbReference type="GO" id="GO:0017056">
    <property type="term" value="F:structural constituent of nuclear pore"/>
    <property type="evidence" value="ECO:0007669"/>
    <property type="project" value="InterPro"/>
</dbReference>